<protein>
    <submittedName>
        <fullName evidence="1">Uncharacterized protein</fullName>
    </submittedName>
</protein>
<sequence length="137" mass="15687">MASHALKTPISVFMRDTGSVHLVNVARYGEEYINRYKMMTSFHHQKVPLVILVCGTACVGNSTIATEAKFTKCVTDRYVPSYDVKSARYYINERLNFIVENKSRHLNLSSPINSSIKKFQNKKIQVLKGWEGTRLEK</sequence>
<gene>
    <name evidence="1" type="ORF">CR513_13723</name>
</gene>
<proteinExistence type="predicted"/>
<reference evidence="1" key="1">
    <citation type="submission" date="2018-05" db="EMBL/GenBank/DDBJ databases">
        <title>Draft genome of Mucuna pruriens seed.</title>
        <authorList>
            <person name="Nnadi N.E."/>
            <person name="Vos R."/>
            <person name="Hasami M.H."/>
            <person name="Devisetty U.K."/>
            <person name="Aguiy J.C."/>
        </authorList>
    </citation>
    <scope>NUCLEOTIDE SEQUENCE [LARGE SCALE GENOMIC DNA]</scope>
    <source>
        <strain evidence="1">JCA_2017</strain>
    </source>
</reference>
<dbReference type="AlphaFoldDB" id="A0A371HJ02"/>
<keyword evidence="2" id="KW-1185">Reference proteome</keyword>
<dbReference type="Proteomes" id="UP000257109">
    <property type="component" value="Unassembled WGS sequence"/>
</dbReference>
<name>A0A371HJ02_MUCPR</name>
<accession>A0A371HJ02</accession>
<comment type="caution">
    <text evidence="1">The sequence shown here is derived from an EMBL/GenBank/DDBJ whole genome shotgun (WGS) entry which is preliminary data.</text>
</comment>
<dbReference type="PANTHER" id="PTHR33477">
    <property type="entry name" value="P-LOOP NTPASE DOMAIN-CONTAINING PROTEIN LPA1 HOMOLOG 1"/>
    <property type="match status" value="1"/>
</dbReference>
<dbReference type="OrthoDB" id="271259at2759"/>
<evidence type="ECO:0000313" key="2">
    <source>
        <dbReference type="Proteomes" id="UP000257109"/>
    </source>
</evidence>
<organism evidence="1 2">
    <name type="scientific">Mucuna pruriens</name>
    <name type="common">Velvet bean</name>
    <name type="synonym">Dolichos pruriens</name>
    <dbReference type="NCBI Taxonomy" id="157652"/>
    <lineage>
        <taxon>Eukaryota</taxon>
        <taxon>Viridiplantae</taxon>
        <taxon>Streptophyta</taxon>
        <taxon>Embryophyta</taxon>
        <taxon>Tracheophyta</taxon>
        <taxon>Spermatophyta</taxon>
        <taxon>Magnoliopsida</taxon>
        <taxon>eudicotyledons</taxon>
        <taxon>Gunneridae</taxon>
        <taxon>Pentapetalae</taxon>
        <taxon>rosids</taxon>
        <taxon>fabids</taxon>
        <taxon>Fabales</taxon>
        <taxon>Fabaceae</taxon>
        <taxon>Papilionoideae</taxon>
        <taxon>50 kb inversion clade</taxon>
        <taxon>NPAAA clade</taxon>
        <taxon>indigoferoid/millettioid clade</taxon>
        <taxon>Phaseoleae</taxon>
        <taxon>Mucuna</taxon>
    </lineage>
</organism>
<dbReference type="STRING" id="157652.A0A371HJ02"/>
<evidence type="ECO:0000313" key="1">
    <source>
        <dbReference type="EMBL" id="RDY02778.1"/>
    </source>
</evidence>
<dbReference type="PANTHER" id="PTHR33477:SF2">
    <property type="entry name" value="2-PHOSPHOGLYCERATE KINASE"/>
    <property type="match status" value="1"/>
</dbReference>
<feature type="non-terminal residue" evidence="1">
    <location>
        <position position="1"/>
    </location>
</feature>
<dbReference type="EMBL" id="QJKJ01002460">
    <property type="protein sequence ID" value="RDY02778.1"/>
    <property type="molecule type" value="Genomic_DNA"/>
</dbReference>